<comment type="caution">
    <text evidence="1">The sequence shown here is derived from an EMBL/GenBank/DDBJ whole genome shotgun (WGS) entry which is preliminary data.</text>
</comment>
<dbReference type="Proteomes" id="UP000005945">
    <property type="component" value="Unassembled WGS sequence"/>
</dbReference>
<reference evidence="1 2" key="2">
    <citation type="submission" date="2007-09" db="EMBL/GenBank/DDBJ databases">
        <authorList>
            <person name="Fulton L."/>
            <person name="Clifton S."/>
            <person name="Fulton B."/>
            <person name="Xu J."/>
            <person name="Minx P."/>
            <person name="Pepin K.H."/>
            <person name="Johnson M."/>
            <person name="Thiruvilangam P."/>
            <person name="Bhonagiri V."/>
            <person name="Nash W.E."/>
            <person name="Mardis E.R."/>
            <person name="Wilson R.K."/>
        </authorList>
    </citation>
    <scope>NUCLEOTIDE SEQUENCE [LARGE SCALE GENOMIC DNA]</scope>
    <source>
        <strain evidence="1 2">M21/2</strain>
    </source>
</reference>
<reference evidence="1 2" key="1">
    <citation type="submission" date="2007-09" db="EMBL/GenBank/DDBJ databases">
        <title>Draft genome sequence of Faecalibacterium prausnitzii M21/2.</title>
        <authorList>
            <person name="Sudarsanam P."/>
            <person name="Ley R."/>
            <person name="Guruge J."/>
            <person name="Turnbaugh P.J."/>
            <person name="Mahowald M."/>
            <person name="Liep D."/>
            <person name="Gordon J."/>
        </authorList>
    </citation>
    <scope>NUCLEOTIDE SEQUENCE [LARGE SCALE GENOMIC DNA]</scope>
    <source>
        <strain evidence="1 2">M21/2</strain>
    </source>
</reference>
<dbReference type="RefSeq" id="WP_005920898.1">
    <property type="nucleotide sequence ID" value="NZ_DS483482.1"/>
</dbReference>
<dbReference type="AlphaFoldDB" id="A8SDW8"/>
<organism evidence="1 2">
    <name type="scientific">Faecalibacterium prausnitzii M21/2</name>
    <dbReference type="NCBI Taxonomy" id="411485"/>
    <lineage>
        <taxon>Bacteria</taxon>
        <taxon>Bacillati</taxon>
        <taxon>Bacillota</taxon>
        <taxon>Clostridia</taxon>
        <taxon>Eubacteriales</taxon>
        <taxon>Oscillospiraceae</taxon>
        <taxon>Faecalibacterium</taxon>
    </lineage>
</organism>
<accession>A8SDW8</accession>
<dbReference type="GeneID" id="75067150"/>
<evidence type="ECO:0000313" key="1">
    <source>
        <dbReference type="EMBL" id="EDP21027.1"/>
    </source>
</evidence>
<sequence length="94" mass="10482">MGGDHFNEPVNQFGSKTGTVHIELLREKIVDLFHVRRNRLGIGRRGEGFQFLLQAGDLVVCLFAKGLVAKDWRSVLQFTPVENAVGRTAAAEKF</sequence>
<gene>
    <name evidence="1" type="ORF">FAEPRAM212_02355</name>
</gene>
<protein>
    <submittedName>
        <fullName evidence="1">Uncharacterized protein</fullName>
    </submittedName>
</protein>
<dbReference type="HOGENOM" id="CLU_2381867_0_0_9"/>
<name>A8SDW8_9FIRM</name>
<evidence type="ECO:0000313" key="2">
    <source>
        <dbReference type="Proteomes" id="UP000005945"/>
    </source>
</evidence>
<proteinExistence type="predicted"/>
<dbReference type="EMBL" id="ABED02000028">
    <property type="protein sequence ID" value="EDP21027.1"/>
    <property type="molecule type" value="Genomic_DNA"/>
</dbReference>